<organism evidence="2 3">
    <name type="scientific">Glossina brevipalpis</name>
    <dbReference type="NCBI Taxonomy" id="37001"/>
    <lineage>
        <taxon>Eukaryota</taxon>
        <taxon>Metazoa</taxon>
        <taxon>Ecdysozoa</taxon>
        <taxon>Arthropoda</taxon>
        <taxon>Hexapoda</taxon>
        <taxon>Insecta</taxon>
        <taxon>Pterygota</taxon>
        <taxon>Neoptera</taxon>
        <taxon>Endopterygota</taxon>
        <taxon>Diptera</taxon>
        <taxon>Brachycera</taxon>
        <taxon>Muscomorpha</taxon>
        <taxon>Hippoboscoidea</taxon>
        <taxon>Glossinidae</taxon>
        <taxon>Glossina</taxon>
    </lineage>
</organism>
<name>A0A1A9WEI9_9MUSC</name>
<feature type="transmembrane region" description="Helical" evidence="1">
    <location>
        <begin position="52"/>
        <end position="73"/>
    </location>
</feature>
<reference evidence="3" key="1">
    <citation type="submission" date="2014-03" db="EMBL/GenBank/DDBJ databases">
        <authorList>
            <person name="Aksoy S."/>
            <person name="Warren W."/>
            <person name="Wilson R.K."/>
        </authorList>
    </citation>
    <scope>NUCLEOTIDE SEQUENCE [LARGE SCALE GENOMIC DNA]</scope>
    <source>
        <strain evidence="3">IAEA</strain>
    </source>
</reference>
<reference evidence="2" key="2">
    <citation type="submission" date="2020-05" db="UniProtKB">
        <authorList>
            <consortium name="EnsemblMetazoa"/>
        </authorList>
    </citation>
    <scope>IDENTIFICATION</scope>
    <source>
        <strain evidence="2">IAEA</strain>
    </source>
</reference>
<keyword evidence="3" id="KW-1185">Reference proteome</keyword>
<protein>
    <submittedName>
        <fullName evidence="2">Uncharacterized protein</fullName>
    </submittedName>
</protein>
<dbReference type="Proteomes" id="UP000091820">
    <property type="component" value="Unassembled WGS sequence"/>
</dbReference>
<sequence>MYFRRILLKEKNTNSLEEYMYPKLVKAALSLLRSEELCYSISVSIKRRHSSFFMTFQFSVCLNAGLCCVLYLVSETYLGASFIKASLPKSSPLLSVATVPLPCITTSTDPLSIIYHERPSSP</sequence>
<evidence type="ECO:0000256" key="1">
    <source>
        <dbReference type="SAM" id="Phobius"/>
    </source>
</evidence>
<keyword evidence="1" id="KW-1133">Transmembrane helix</keyword>
<proteinExistence type="predicted"/>
<keyword evidence="1" id="KW-0472">Membrane</keyword>
<evidence type="ECO:0000313" key="2">
    <source>
        <dbReference type="EnsemblMetazoa" id="GBRI016722-PA"/>
    </source>
</evidence>
<evidence type="ECO:0000313" key="3">
    <source>
        <dbReference type="Proteomes" id="UP000091820"/>
    </source>
</evidence>
<dbReference type="AlphaFoldDB" id="A0A1A9WEI9"/>
<dbReference type="VEuPathDB" id="VectorBase:GBRI016722"/>
<accession>A0A1A9WEI9</accession>
<dbReference type="EnsemblMetazoa" id="GBRI016722-RA">
    <property type="protein sequence ID" value="GBRI016722-PA"/>
    <property type="gene ID" value="GBRI016722"/>
</dbReference>
<keyword evidence="1" id="KW-0812">Transmembrane</keyword>